<dbReference type="EMBL" id="JAAAXW010000060">
    <property type="protein sequence ID" value="KAF9546175.1"/>
    <property type="molecule type" value="Genomic_DNA"/>
</dbReference>
<dbReference type="AlphaFoldDB" id="A0A9P6FBF0"/>
<accession>A0A9P6FBF0</accession>
<evidence type="ECO:0000256" key="1">
    <source>
        <dbReference type="SAM" id="Phobius"/>
    </source>
</evidence>
<reference evidence="3" key="1">
    <citation type="journal article" date="2020" name="Fungal Divers.">
        <title>Resolving the Mortierellaceae phylogeny through synthesis of multi-gene phylogenetics and phylogenomics.</title>
        <authorList>
            <person name="Vandepol N."/>
            <person name="Liber J."/>
            <person name="Desiro A."/>
            <person name="Na H."/>
            <person name="Kennedy M."/>
            <person name="Barry K."/>
            <person name="Grigoriev I.V."/>
            <person name="Miller A.N."/>
            <person name="O'Donnell K."/>
            <person name="Stajich J.E."/>
            <person name="Bonito G."/>
        </authorList>
    </citation>
    <scope>NUCLEOTIDE SEQUENCE</scope>
    <source>
        <strain evidence="3">NRRL 2591</strain>
    </source>
</reference>
<keyword evidence="1" id="KW-0812">Transmembrane</keyword>
<keyword evidence="1" id="KW-1133">Transmembrane helix</keyword>
<dbReference type="Gene3D" id="3.40.50.1820">
    <property type="entry name" value="alpha/beta hydrolase"/>
    <property type="match status" value="1"/>
</dbReference>
<feature type="transmembrane region" description="Helical" evidence="1">
    <location>
        <begin position="158"/>
        <end position="178"/>
    </location>
</feature>
<gene>
    <name evidence="3" type="ORF">EC957_010161</name>
</gene>
<keyword evidence="4" id="KW-1185">Reference proteome</keyword>
<evidence type="ECO:0000259" key="2">
    <source>
        <dbReference type="Pfam" id="PF00135"/>
    </source>
</evidence>
<proteinExistence type="predicted"/>
<evidence type="ECO:0000313" key="4">
    <source>
        <dbReference type="Proteomes" id="UP000723463"/>
    </source>
</evidence>
<feature type="domain" description="Carboxylesterase type B" evidence="2">
    <location>
        <begin position="281"/>
        <end position="767"/>
    </location>
</feature>
<protein>
    <recommendedName>
        <fullName evidence="2">Carboxylesterase type B domain-containing protein</fullName>
    </recommendedName>
</protein>
<feature type="transmembrane region" description="Helical" evidence="1">
    <location>
        <begin position="45"/>
        <end position="67"/>
    </location>
</feature>
<dbReference type="SUPFAM" id="SSF53474">
    <property type="entry name" value="alpha/beta-Hydrolases"/>
    <property type="match status" value="1"/>
</dbReference>
<dbReference type="InterPro" id="IPR050309">
    <property type="entry name" value="Type-B_Carboxylest/Lipase"/>
</dbReference>
<feature type="transmembrane region" description="Helical" evidence="1">
    <location>
        <begin position="79"/>
        <end position="96"/>
    </location>
</feature>
<comment type="caution">
    <text evidence="3">The sequence shown here is derived from an EMBL/GenBank/DDBJ whole genome shotgun (WGS) entry which is preliminary data.</text>
</comment>
<dbReference type="InterPro" id="IPR029058">
    <property type="entry name" value="AB_hydrolase_fold"/>
</dbReference>
<dbReference type="InterPro" id="IPR002018">
    <property type="entry name" value="CarbesteraseB"/>
</dbReference>
<organism evidence="3 4">
    <name type="scientific">Mortierella hygrophila</name>
    <dbReference type="NCBI Taxonomy" id="979708"/>
    <lineage>
        <taxon>Eukaryota</taxon>
        <taxon>Fungi</taxon>
        <taxon>Fungi incertae sedis</taxon>
        <taxon>Mucoromycota</taxon>
        <taxon>Mortierellomycotina</taxon>
        <taxon>Mortierellomycetes</taxon>
        <taxon>Mortierellales</taxon>
        <taxon>Mortierellaceae</taxon>
        <taxon>Mortierella</taxon>
    </lineage>
</organism>
<sequence length="874" mass="96314">MEANSPAVLPLPNTTPQSRSRSFITSFTTQHQTLLALSLRIIRTLLLLLAFANLCALFAGIQILSPYDYAYQYNFQETSHLALNTFLFLAVVYSFLGRAEWSGVTRITTGLVLAAWCLTLNVTDLKNIQDEGGCVNGKRFNPVEDGASTFAARTRCQIQVVISSLSVIWAALLIAELFMTRTHRKRNMVKFGLDRPTELDVMPRTIHVYQPDMSLNAGENNAPPATATGTATTVESETLPAYEPRSTGPRVHIIDLTRVARGPPAATAAATATGAQLAPVGVGTIKGIHDKNNKVVKFLNVPFGLIEERWRPAAKAKSWDGIRDATKLGPMPPQRTTNNPFMSTFLGVPDKYVFDKDMSERDCLNCNIFMPASAVGCLDEKKRLPVLVWLFGGGMRTGSNAIPLYDGSELVLASIELDKPMIVVAINYRLHCLGFLSSKELILDAQEHAKTVPECQKKWYDLSVGNWGLLDQVLGLEWIQNHIQAFSGNPKRVTVMGQSAGASSISYLQLIPECRGLFYRSILVSGTATTTVAQYPEQEGQRTFDRLCSNFNVPSDLPPLEKVARLREVPAEAISDAINKATDVMFRPCVDGVVFKQDCRLIVGDTSLYDPDLNWVFAGTCGDEGTMIVEELGASTMADFEPFKRRVCDPADYDLFDQIFGVPSTDAEACSISSRLLNSGVFRFPTFEVSEAILAHPTCQLSRFHMDTVIHKIDNMIPGWGAHHSVDLPFTFGGESTVKLLSDEEREMSRKVQAVWVEVVTAASPEVSSLPLVNCVLPRTVNPHKKEKEKEVEIVIEGDGNGIIVVAAEIEEEEAVVFSRDLRVTRGPVERMTSEEIEFWRRSAAYAVKQAAEGRADAFGFVLSPPLRSSNSFK</sequence>
<name>A0A9P6FBF0_9FUNG</name>
<dbReference type="Pfam" id="PF00135">
    <property type="entry name" value="COesterase"/>
    <property type="match status" value="1"/>
</dbReference>
<dbReference type="PANTHER" id="PTHR11559">
    <property type="entry name" value="CARBOXYLESTERASE"/>
    <property type="match status" value="1"/>
</dbReference>
<keyword evidence="1" id="KW-0472">Membrane</keyword>
<evidence type="ECO:0000313" key="3">
    <source>
        <dbReference type="EMBL" id="KAF9546175.1"/>
    </source>
</evidence>
<dbReference type="Proteomes" id="UP000723463">
    <property type="component" value="Unassembled WGS sequence"/>
</dbReference>